<gene>
    <name evidence="2" type="ORF">L3049_04080</name>
</gene>
<dbReference type="PANTHER" id="PTHR36842">
    <property type="entry name" value="PROTEIN TOLB HOMOLOG"/>
    <property type="match status" value="1"/>
</dbReference>
<keyword evidence="1" id="KW-0732">Signal</keyword>
<protein>
    <submittedName>
        <fullName evidence="2">DUF2268 domain-containing protein</fullName>
    </submittedName>
</protein>
<dbReference type="EMBL" id="JAKJSC010000001">
    <property type="protein sequence ID" value="MDE5417178.1"/>
    <property type="molecule type" value="Genomic_DNA"/>
</dbReference>
<evidence type="ECO:0000313" key="2">
    <source>
        <dbReference type="EMBL" id="MDE5417178.1"/>
    </source>
</evidence>
<name>A0ABT5VRN1_9BACT</name>
<proteinExistence type="predicted"/>
<reference evidence="2 3" key="1">
    <citation type="submission" date="2022-01" db="EMBL/GenBank/DDBJ databases">
        <title>Labilibaculum sp. nov, a marine bacterium isolated from Antarctica.</title>
        <authorList>
            <person name="Dai W."/>
        </authorList>
    </citation>
    <scope>NUCLEOTIDE SEQUENCE [LARGE SCALE GENOMIC DNA]</scope>
    <source>
        <strain evidence="2 3">DW002</strain>
    </source>
</reference>
<feature type="chain" id="PRO_5045604391" evidence="1">
    <location>
        <begin position="24"/>
        <end position="1013"/>
    </location>
</feature>
<sequence length="1013" mass="116121">MIRFVRICFVFLCLISTCGLVNAQYFSTGQDPASINWKQINTDEFQIIFPQAYEEKAKYMAAIFQDLLEKGGKDLEHQPKKFSVVVHTHSATSNGMVAWAPKRMEIFNTSAPDNDSQFWIDHVSTHEYRHVIQIDKMEQGFTRIMNYIFGQQATMVVVGLYLPPWFLEGDAVCTETALGESGRGRSPFFEQELRAQLLEKGNYSYDKAINGSYKNYATDRYKLGYYLVGKARAHYGDQLWEQTLTRVARKPLGITSFADGIKKGMNGKRDAVFSFLSEKQKELLAKGINVEDVDWAEVKNKNTRADGKLTLYYDTMKELQWEWQVQDAQLELTKFEQLSNREKYYTNIRYPHKEDNGDVIVLKEGMADAAYFEIIRKTGGKEKLYIPGYDFNTGFDYADGKLIWSERKDHLRWEKADKSVLVVYDAKLKNRSKIKHENSLFGPAFSENGKRIVAVETDDVGNNYLLIINTENKRVEQRISANENEFILSPKWDGNKTIVYVSLDKQGKQLVELDLASGNKTSLFKSGSMDISQLEVGEGFLFFTANFTGIDNIFTYQKSNGKVYQVTSSRFGGRDPHVNGNELYYSDYTSDGYLPVKARIETDNWKDWNHTFHKFPLAESLSDQLGEKLNPDTTNMDRFEVKKYSKLGHLFNFHSWAPVFIDGLEQKSDIGVSVASQNKLSTLFTTVGYKKQEGYDDGQFYVNMSYQGMFPIIDSKLTVGKQEASFATLANRVEPQQIDTILVHRSLKQWNWESSISLPFNLSGGKYSTKITPKVTYSLAKLTNMKYTPLATTQTNTLGLGEYDFGKKSITQQIMEYQLFAYNIVKMAPRDVQYQWAQVLELNYRHTPFGDNDLGETYSAEAYLYFPGVSKHHGTKLYGAYQNRSSFESRFSNMIKSPRGMSNLYGEDILTLGFDYAMPLAYPDWNVGPLAYFKRIKMNSFVDFGYQKGMYKDMNQDLFTYTDTFLTFGTELSTDLHVLRFSAPVDLGIRVGYENQTNNLFTELLVSFSLSAF</sequence>
<dbReference type="SUPFAM" id="SSF69304">
    <property type="entry name" value="Tricorn protease N-terminal domain"/>
    <property type="match status" value="1"/>
</dbReference>
<evidence type="ECO:0000256" key="1">
    <source>
        <dbReference type="SAM" id="SignalP"/>
    </source>
</evidence>
<dbReference type="Proteomes" id="UP001528920">
    <property type="component" value="Unassembled WGS sequence"/>
</dbReference>
<accession>A0ABT5VRN1</accession>
<dbReference type="Gene3D" id="2.120.10.30">
    <property type="entry name" value="TolB, C-terminal domain"/>
    <property type="match status" value="1"/>
</dbReference>
<dbReference type="RefSeq" id="WP_275108515.1">
    <property type="nucleotide sequence ID" value="NZ_JAKJSC010000001.1"/>
</dbReference>
<comment type="caution">
    <text evidence="2">The sequence shown here is derived from an EMBL/GenBank/DDBJ whole genome shotgun (WGS) entry which is preliminary data.</text>
</comment>
<keyword evidence="3" id="KW-1185">Reference proteome</keyword>
<dbReference type="InterPro" id="IPR011042">
    <property type="entry name" value="6-blade_b-propeller_TolB-like"/>
</dbReference>
<evidence type="ECO:0000313" key="3">
    <source>
        <dbReference type="Proteomes" id="UP001528920"/>
    </source>
</evidence>
<feature type="signal peptide" evidence="1">
    <location>
        <begin position="1"/>
        <end position="23"/>
    </location>
</feature>
<dbReference type="PANTHER" id="PTHR36842:SF1">
    <property type="entry name" value="PROTEIN TOLB"/>
    <property type="match status" value="1"/>
</dbReference>
<organism evidence="2 3">
    <name type="scientific">Paralabilibaculum antarcticum</name>
    <dbReference type="NCBI Taxonomy" id="2912572"/>
    <lineage>
        <taxon>Bacteria</taxon>
        <taxon>Pseudomonadati</taxon>
        <taxon>Bacteroidota</taxon>
        <taxon>Bacteroidia</taxon>
        <taxon>Marinilabiliales</taxon>
        <taxon>Marinifilaceae</taxon>
        <taxon>Paralabilibaculum</taxon>
    </lineage>
</organism>